<dbReference type="AlphaFoldDB" id="H5TE10"/>
<dbReference type="PANTHER" id="PTHR44520:SF2">
    <property type="entry name" value="RESPONSE REGULATOR RCP1"/>
    <property type="match status" value="1"/>
</dbReference>
<evidence type="ECO:0000259" key="2">
    <source>
        <dbReference type="PROSITE" id="PS50110"/>
    </source>
</evidence>
<dbReference type="InterPro" id="IPR001789">
    <property type="entry name" value="Sig_transdc_resp-reg_receiver"/>
</dbReference>
<dbReference type="InterPro" id="IPR011006">
    <property type="entry name" value="CheY-like_superfamily"/>
</dbReference>
<dbReference type="PANTHER" id="PTHR44520">
    <property type="entry name" value="RESPONSE REGULATOR RCP1-RELATED"/>
    <property type="match status" value="1"/>
</dbReference>
<dbReference type="Gene3D" id="3.40.50.2300">
    <property type="match status" value="1"/>
</dbReference>
<gene>
    <name evidence="3" type="ORF">GPUN_2422</name>
</gene>
<evidence type="ECO:0000313" key="4">
    <source>
        <dbReference type="Proteomes" id="UP000053586"/>
    </source>
</evidence>
<dbReference type="SUPFAM" id="SSF52172">
    <property type="entry name" value="CheY-like"/>
    <property type="match status" value="1"/>
</dbReference>
<keyword evidence="1" id="KW-0597">Phosphoprotein</keyword>
<comment type="caution">
    <text evidence="3">The sequence shown here is derived from an EMBL/GenBank/DDBJ whole genome shotgun (WGS) entry which is preliminary data.</text>
</comment>
<reference evidence="3 4" key="1">
    <citation type="journal article" date="2012" name="J. Bacteriol.">
        <title>Genome sequence of proteorhodopsin-containing sea ice bacterium Glaciecola punicea ACAM 611T.</title>
        <authorList>
            <person name="Qin Q.-L."/>
            <person name="Xie B.-B."/>
            <person name="Shu Y.-L."/>
            <person name="Rong J.-C."/>
            <person name="Zhao D.-L."/>
            <person name="Zhang X.-Y."/>
            <person name="Chen X.-L."/>
            <person name="Zhou B.-C."/>
            <person name="Zhanga Y.-Z."/>
        </authorList>
    </citation>
    <scope>NUCLEOTIDE SEQUENCE [LARGE SCALE GENOMIC DNA]</scope>
    <source>
        <strain evidence="3 4">ACAM 611</strain>
    </source>
</reference>
<sequence length="159" mass="18072">MNLPTTPRRPFTIIMAEDDEDDRLLAQDAMEACGSKYLCHTVNDGQELLDYLRCQGKYILNDISDLPSVILLDLNMPILDGRETLKQLKEDTLLCSIPVVILSTSSEEEDVSKSYRLGASSYMIKPSKFNLLVDMMKSFNNYWFETATIPHVVIDKDSK</sequence>
<feature type="domain" description="Response regulatory" evidence="2">
    <location>
        <begin position="12"/>
        <end position="140"/>
    </location>
</feature>
<dbReference type="PROSITE" id="PS50110">
    <property type="entry name" value="RESPONSE_REGULATORY"/>
    <property type="match status" value="1"/>
</dbReference>
<keyword evidence="4" id="KW-1185">Reference proteome</keyword>
<dbReference type="EMBL" id="BAET01000030">
    <property type="protein sequence ID" value="GAB56537.1"/>
    <property type="molecule type" value="Genomic_DNA"/>
</dbReference>
<reference evidence="3 4" key="2">
    <citation type="journal article" date="2017" name="Antonie Van Leeuwenhoek">
        <title>Rhizobium rhizosphaerae sp. nov., a novel species isolated from rice rhizosphere.</title>
        <authorList>
            <person name="Zhao J.J."/>
            <person name="Zhang J."/>
            <person name="Zhang R.J."/>
            <person name="Zhang C.W."/>
            <person name="Yin H.Q."/>
            <person name="Zhang X.X."/>
        </authorList>
    </citation>
    <scope>NUCLEOTIDE SEQUENCE [LARGE SCALE GENOMIC DNA]</scope>
    <source>
        <strain evidence="3 4">ACAM 611</strain>
    </source>
</reference>
<evidence type="ECO:0000313" key="3">
    <source>
        <dbReference type="EMBL" id="GAB56537.1"/>
    </source>
</evidence>
<dbReference type="GO" id="GO:0000160">
    <property type="term" value="P:phosphorelay signal transduction system"/>
    <property type="evidence" value="ECO:0007669"/>
    <property type="project" value="InterPro"/>
</dbReference>
<dbReference type="STRING" id="56804.BAE46_08870"/>
<feature type="modified residue" description="4-aspartylphosphate" evidence="1">
    <location>
        <position position="73"/>
    </location>
</feature>
<organism evidence="3 4">
    <name type="scientific">Glaciecola punicea ACAM 611</name>
    <dbReference type="NCBI Taxonomy" id="1121923"/>
    <lineage>
        <taxon>Bacteria</taxon>
        <taxon>Pseudomonadati</taxon>
        <taxon>Pseudomonadota</taxon>
        <taxon>Gammaproteobacteria</taxon>
        <taxon>Alteromonadales</taxon>
        <taxon>Alteromonadaceae</taxon>
        <taxon>Glaciecola</taxon>
    </lineage>
</organism>
<dbReference type="eggNOG" id="COG0784">
    <property type="taxonomic scope" value="Bacteria"/>
</dbReference>
<proteinExistence type="predicted"/>
<dbReference type="InterPro" id="IPR052893">
    <property type="entry name" value="TCS_response_regulator"/>
</dbReference>
<dbReference type="CDD" id="cd17557">
    <property type="entry name" value="REC_Rcp-like"/>
    <property type="match status" value="1"/>
</dbReference>
<dbReference type="Pfam" id="PF00072">
    <property type="entry name" value="Response_reg"/>
    <property type="match status" value="1"/>
</dbReference>
<protein>
    <submittedName>
        <fullName evidence="3">Response regulator rcp1</fullName>
    </submittedName>
</protein>
<dbReference type="SMART" id="SM00448">
    <property type="entry name" value="REC"/>
    <property type="match status" value="1"/>
</dbReference>
<accession>H5TE10</accession>
<evidence type="ECO:0000256" key="1">
    <source>
        <dbReference type="PROSITE-ProRule" id="PRU00169"/>
    </source>
</evidence>
<name>H5TE10_9ALTE</name>
<dbReference type="Proteomes" id="UP000053586">
    <property type="component" value="Unassembled WGS sequence"/>
</dbReference>